<dbReference type="PROSITE" id="PS50043">
    <property type="entry name" value="HTH_LUXR_2"/>
    <property type="match status" value="1"/>
</dbReference>
<dbReference type="PRINTS" id="PR00038">
    <property type="entry name" value="HTHLUXR"/>
</dbReference>
<evidence type="ECO:0000256" key="2">
    <source>
        <dbReference type="ARBA" id="ARBA00023125"/>
    </source>
</evidence>
<accession>A0ABP9B1E8</accession>
<feature type="compositionally biased region" description="Basic and acidic residues" evidence="4">
    <location>
        <begin position="26"/>
        <end position="37"/>
    </location>
</feature>
<evidence type="ECO:0000256" key="1">
    <source>
        <dbReference type="ARBA" id="ARBA00023015"/>
    </source>
</evidence>
<evidence type="ECO:0000313" key="6">
    <source>
        <dbReference type="EMBL" id="GAA4787905.1"/>
    </source>
</evidence>
<keyword evidence="2" id="KW-0238">DNA-binding</keyword>
<organism evidence="6 7">
    <name type="scientific">Streptomyces sanyensis</name>
    <dbReference type="NCBI Taxonomy" id="568869"/>
    <lineage>
        <taxon>Bacteria</taxon>
        <taxon>Bacillati</taxon>
        <taxon>Actinomycetota</taxon>
        <taxon>Actinomycetes</taxon>
        <taxon>Kitasatosporales</taxon>
        <taxon>Streptomycetaceae</taxon>
        <taxon>Streptomyces</taxon>
    </lineage>
</organism>
<dbReference type="Gene3D" id="1.10.10.10">
    <property type="entry name" value="Winged helix-like DNA-binding domain superfamily/Winged helix DNA-binding domain"/>
    <property type="match status" value="1"/>
</dbReference>
<dbReference type="PANTHER" id="PTHR43214">
    <property type="entry name" value="TWO-COMPONENT RESPONSE REGULATOR"/>
    <property type="match status" value="1"/>
</dbReference>
<evidence type="ECO:0000256" key="3">
    <source>
        <dbReference type="ARBA" id="ARBA00023163"/>
    </source>
</evidence>
<dbReference type="SMART" id="SM00421">
    <property type="entry name" value="HTH_LUXR"/>
    <property type="match status" value="1"/>
</dbReference>
<dbReference type="SUPFAM" id="SSF46894">
    <property type="entry name" value="C-terminal effector domain of the bipartite response regulators"/>
    <property type="match status" value="1"/>
</dbReference>
<dbReference type="InterPro" id="IPR016032">
    <property type="entry name" value="Sig_transdc_resp-reg_C-effctor"/>
</dbReference>
<feature type="region of interest" description="Disordered" evidence="4">
    <location>
        <begin position="1"/>
        <end position="37"/>
    </location>
</feature>
<dbReference type="InterPro" id="IPR039420">
    <property type="entry name" value="WalR-like"/>
</dbReference>
<evidence type="ECO:0000259" key="5">
    <source>
        <dbReference type="PROSITE" id="PS50043"/>
    </source>
</evidence>
<dbReference type="Pfam" id="PF00196">
    <property type="entry name" value="GerE"/>
    <property type="match status" value="1"/>
</dbReference>
<reference evidence="7" key="1">
    <citation type="journal article" date="2019" name="Int. J. Syst. Evol. Microbiol.">
        <title>The Global Catalogue of Microorganisms (GCM) 10K type strain sequencing project: providing services to taxonomists for standard genome sequencing and annotation.</title>
        <authorList>
            <consortium name="The Broad Institute Genomics Platform"/>
            <consortium name="The Broad Institute Genome Sequencing Center for Infectious Disease"/>
            <person name="Wu L."/>
            <person name="Ma J."/>
        </authorList>
    </citation>
    <scope>NUCLEOTIDE SEQUENCE [LARGE SCALE GENOMIC DNA]</scope>
    <source>
        <strain evidence="7">JCM 18324</strain>
    </source>
</reference>
<comment type="caution">
    <text evidence="6">The sequence shown here is derived from an EMBL/GenBank/DDBJ whole genome shotgun (WGS) entry which is preliminary data.</text>
</comment>
<evidence type="ECO:0000313" key="7">
    <source>
        <dbReference type="Proteomes" id="UP001501147"/>
    </source>
</evidence>
<dbReference type="Proteomes" id="UP001501147">
    <property type="component" value="Unassembled WGS sequence"/>
</dbReference>
<evidence type="ECO:0000256" key="4">
    <source>
        <dbReference type="SAM" id="MobiDB-lite"/>
    </source>
</evidence>
<keyword evidence="1" id="KW-0805">Transcription regulation</keyword>
<keyword evidence="3" id="KW-0804">Transcription</keyword>
<dbReference type="InterPro" id="IPR000792">
    <property type="entry name" value="Tscrpt_reg_LuxR_C"/>
</dbReference>
<protein>
    <recommendedName>
        <fullName evidence="5">HTH luxR-type domain-containing protein</fullName>
    </recommendedName>
</protein>
<proteinExistence type="predicted"/>
<name>A0ABP9B1E8_9ACTN</name>
<keyword evidence="7" id="KW-1185">Reference proteome</keyword>
<dbReference type="RefSeq" id="WP_345615140.1">
    <property type="nucleotide sequence ID" value="NZ_BAABJV010000013.1"/>
</dbReference>
<dbReference type="EMBL" id="BAABJV010000013">
    <property type="protein sequence ID" value="GAA4787905.1"/>
    <property type="molecule type" value="Genomic_DNA"/>
</dbReference>
<dbReference type="CDD" id="cd06170">
    <property type="entry name" value="LuxR_C_like"/>
    <property type="match status" value="1"/>
</dbReference>
<dbReference type="PANTHER" id="PTHR43214:SF24">
    <property type="entry name" value="TRANSCRIPTIONAL REGULATORY PROTEIN NARL-RELATED"/>
    <property type="match status" value="1"/>
</dbReference>
<dbReference type="InterPro" id="IPR036388">
    <property type="entry name" value="WH-like_DNA-bd_sf"/>
</dbReference>
<feature type="domain" description="HTH luxR-type" evidence="5">
    <location>
        <begin position="255"/>
        <end position="320"/>
    </location>
</feature>
<sequence>MSATDPQRPGSAQPPGEGGPALPEPARADPADGLPEEVRRWLAERRLADTGTGRPAAPERALHELLLEQRGRVDALHRTLDAFEDVLRLMPDLSTSGRQTLEAEFFSDRAVLRQRMEDLDALCRDELLAMRAVFPGPEVIDASLEGDMRMLERGVDLTLLVSTRATRQTGVARYLATLLEHGARIRTATTVPLHLNVVDRAVTVMALGPPQPRGGDGEDVILHGARLAECFAQVFDHHWSTARPYDVPLREGAAGGSAAEDYTPREREVLALLAAGAKDEAIARRLGCSERTLRRLLTGLVAKLGAQSRFAAGVRAAELGLVG</sequence>
<gene>
    <name evidence="6" type="ORF">GCM10023329_43810</name>
</gene>